<feature type="domain" description="OmpA-like" evidence="7">
    <location>
        <begin position="359"/>
        <end position="476"/>
    </location>
</feature>
<feature type="chain" id="PRO_5017734995" evidence="6">
    <location>
        <begin position="23"/>
        <end position="476"/>
    </location>
</feature>
<dbReference type="Pfam" id="PF00691">
    <property type="entry name" value="OmpA"/>
    <property type="match status" value="1"/>
</dbReference>
<evidence type="ECO:0000256" key="1">
    <source>
        <dbReference type="ARBA" id="ARBA00004442"/>
    </source>
</evidence>
<proteinExistence type="predicted"/>
<feature type="signal peptide" evidence="6">
    <location>
        <begin position="1"/>
        <end position="22"/>
    </location>
</feature>
<feature type="coiled-coil region" evidence="5">
    <location>
        <begin position="211"/>
        <end position="345"/>
    </location>
</feature>
<dbReference type="InterPro" id="IPR050330">
    <property type="entry name" value="Bact_OuterMem_StrucFunc"/>
</dbReference>
<dbReference type="InterPro" id="IPR006664">
    <property type="entry name" value="OMP_bac"/>
</dbReference>
<evidence type="ECO:0000256" key="4">
    <source>
        <dbReference type="PROSITE-ProRule" id="PRU00473"/>
    </source>
</evidence>
<sequence length="476" mass="52624">MKNIKILVILAVLLVAAAPALAEIQLKALTLTEGKNVQITFNKTPRAPSRSSLSAELSFSKGVTTVDLSFEKLEPAILFAGNITTYVVWSVNPAGACENLGEIFVDRREASGSQKFYAPGKILALMITAEPYSVVSKPSEIVLYYNGETREKNVQIVPFAFKDFSSEATPALDSIAMLQYSTDLPVTLFQAEKTIEYANKINAAEHNPKAMEEAKKALERARTLTRDKKNMAETARIAVQHATRAIKDTVKYLEEKAAAEEEARRQAEKAALEKRAAQAESEAEKLAVQLEEIKQERAALDKEMADLARQMRELAEERDRLALETERLAAEREAIKKERDELASKLKGALSSVAETTETARGLMVNLAGVLFDVNKATLKPESQLKLAKLAGILMVFQDMKLSIEGHTDSTGSEELNLRLSTDRARTVYEFLMGQGVSPDRMKYQGFGSSKPVAPNDTEANRAKNRRVEVIVLREE</sequence>
<accession>A0A3E2BQX3</accession>
<evidence type="ECO:0000313" key="8">
    <source>
        <dbReference type="EMBL" id="RFT17114.1"/>
    </source>
</evidence>
<protein>
    <submittedName>
        <fullName evidence="8">Outer membrane lipoprotein omp16</fullName>
    </submittedName>
</protein>
<keyword evidence="8" id="KW-0449">Lipoprotein</keyword>
<keyword evidence="6" id="KW-0732">Signal</keyword>
<reference evidence="8 9" key="1">
    <citation type="submission" date="2018-08" db="EMBL/GenBank/DDBJ databases">
        <title>Genome analysis of the thermophilic bacterium of the candidate phylum Aminicenantes from deep subsurface aquifer revealed its physiology and ecological role.</title>
        <authorList>
            <person name="Kadnikov V.V."/>
            <person name="Mardanov A.V."/>
            <person name="Beletsky A.V."/>
            <person name="Karnachuk O.V."/>
            <person name="Ravin N.V."/>
        </authorList>
    </citation>
    <scope>NUCLEOTIDE SEQUENCE [LARGE SCALE GENOMIC DNA]</scope>
    <source>
        <strain evidence="8">BY38</strain>
    </source>
</reference>
<dbReference type="Gene3D" id="3.30.1330.60">
    <property type="entry name" value="OmpA-like domain"/>
    <property type="match status" value="1"/>
</dbReference>
<dbReference type="CDD" id="cd07185">
    <property type="entry name" value="OmpA_C-like"/>
    <property type="match status" value="1"/>
</dbReference>
<dbReference type="InterPro" id="IPR036737">
    <property type="entry name" value="OmpA-like_sf"/>
</dbReference>
<dbReference type="PANTHER" id="PTHR30329:SF21">
    <property type="entry name" value="LIPOPROTEIN YIAD-RELATED"/>
    <property type="match status" value="1"/>
</dbReference>
<evidence type="ECO:0000256" key="3">
    <source>
        <dbReference type="ARBA" id="ARBA00023237"/>
    </source>
</evidence>
<dbReference type="PANTHER" id="PTHR30329">
    <property type="entry name" value="STATOR ELEMENT OF FLAGELLAR MOTOR COMPLEX"/>
    <property type="match status" value="1"/>
</dbReference>
<organism evidence="8 9">
    <name type="scientific">Candidatus Saccharicenans subterraneus</name>
    <dbReference type="NCBI Taxonomy" id="2508984"/>
    <lineage>
        <taxon>Bacteria</taxon>
        <taxon>Candidatus Aminicenantota</taxon>
        <taxon>Candidatus Aminicenantia</taxon>
        <taxon>Candidatus Aminicenantales</taxon>
        <taxon>Candidatus Saccharicenantaceae</taxon>
        <taxon>Candidatus Saccharicenans</taxon>
    </lineage>
</organism>
<name>A0A3E2BQX3_9BACT</name>
<keyword evidence="2 4" id="KW-0472">Membrane</keyword>
<dbReference type="PROSITE" id="PS51123">
    <property type="entry name" value="OMPA_2"/>
    <property type="match status" value="1"/>
</dbReference>
<dbReference type="SUPFAM" id="SSF103088">
    <property type="entry name" value="OmpA-like"/>
    <property type="match status" value="1"/>
</dbReference>
<gene>
    <name evidence="8" type="ORF">OP8BY_1056</name>
</gene>
<dbReference type="GO" id="GO:0009279">
    <property type="term" value="C:cell outer membrane"/>
    <property type="evidence" value="ECO:0007669"/>
    <property type="project" value="UniProtKB-SubCell"/>
</dbReference>
<dbReference type="AlphaFoldDB" id="A0A3E2BQX3"/>
<evidence type="ECO:0000256" key="6">
    <source>
        <dbReference type="SAM" id="SignalP"/>
    </source>
</evidence>
<dbReference type="PRINTS" id="PR01021">
    <property type="entry name" value="OMPADOMAIN"/>
</dbReference>
<comment type="subcellular location">
    <subcellularLocation>
        <location evidence="1">Cell outer membrane</location>
    </subcellularLocation>
</comment>
<evidence type="ECO:0000313" key="9">
    <source>
        <dbReference type="Proteomes" id="UP000257323"/>
    </source>
</evidence>
<keyword evidence="5" id="KW-0175">Coiled coil</keyword>
<dbReference type="Proteomes" id="UP000257323">
    <property type="component" value="Unassembled WGS sequence"/>
</dbReference>
<dbReference type="InterPro" id="IPR006665">
    <property type="entry name" value="OmpA-like"/>
</dbReference>
<dbReference type="EMBL" id="QUAH01000001">
    <property type="protein sequence ID" value="RFT17114.1"/>
    <property type="molecule type" value="Genomic_DNA"/>
</dbReference>
<comment type="caution">
    <text evidence="8">The sequence shown here is derived from an EMBL/GenBank/DDBJ whole genome shotgun (WGS) entry which is preliminary data.</text>
</comment>
<evidence type="ECO:0000259" key="7">
    <source>
        <dbReference type="PROSITE" id="PS51123"/>
    </source>
</evidence>
<keyword evidence="3" id="KW-0998">Cell outer membrane</keyword>
<evidence type="ECO:0000256" key="2">
    <source>
        <dbReference type="ARBA" id="ARBA00023136"/>
    </source>
</evidence>
<evidence type="ECO:0000256" key="5">
    <source>
        <dbReference type="SAM" id="Coils"/>
    </source>
</evidence>